<sequence>MFDSMYEAEGIGLAANQIGLDMNLFIIDVTHTEEAEDPHVFINSEIISKYGDEGVYQEGCLSLPGISLDVLRPEKVTLKYQTPDEEWHEDEFEGLLSRAIQHETDHLNGIYIIDRVSEIEKIQYQTELKELEKISKKRHKVQSGKKGFVL</sequence>
<dbReference type="NCBIfam" id="TIGR00079">
    <property type="entry name" value="pept_deformyl"/>
    <property type="match status" value="1"/>
</dbReference>
<dbReference type="SUPFAM" id="SSF56420">
    <property type="entry name" value="Peptide deformylase"/>
    <property type="match status" value="1"/>
</dbReference>
<name>A0A381RG29_9ZZZZ</name>
<dbReference type="PIRSF" id="PIRSF004749">
    <property type="entry name" value="Pep_def"/>
    <property type="match status" value="1"/>
</dbReference>
<dbReference type="AlphaFoldDB" id="A0A381RG29"/>
<evidence type="ECO:0008006" key="3">
    <source>
        <dbReference type="Google" id="ProtNLM"/>
    </source>
</evidence>
<dbReference type="InterPro" id="IPR036821">
    <property type="entry name" value="Peptide_deformylase_sf"/>
</dbReference>
<dbReference type="Gene3D" id="3.90.45.10">
    <property type="entry name" value="Peptide deformylase"/>
    <property type="match status" value="1"/>
</dbReference>
<dbReference type="Pfam" id="PF01327">
    <property type="entry name" value="Pep_deformylase"/>
    <property type="match status" value="1"/>
</dbReference>
<dbReference type="NCBIfam" id="NF001159">
    <property type="entry name" value="PRK00150.1-3"/>
    <property type="match status" value="1"/>
</dbReference>
<comment type="similarity">
    <text evidence="1">Belongs to the polypeptide deformylase family.</text>
</comment>
<dbReference type="PANTHER" id="PTHR10458">
    <property type="entry name" value="PEPTIDE DEFORMYLASE"/>
    <property type="match status" value="1"/>
</dbReference>
<reference evidence="2" key="1">
    <citation type="submission" date="2018-05" db="EMBL/GenBank/DDBJ databases">
        <authorList>
            <person name="Lanie J.A."/>
            <person name="Ng W.-L."/>
            <person name="Kazmierczak K.M."/>
            <person name="Andrzejewski T.M."/>
            <person name="Davidsen T.M."/>
            <person name="Wayne K.J."/>
            <person name="Tettelin H."/>
            <person name="Glass J.I."/>
            <person name="Rusch D."/>
            <person name="Podicherti R."/>
            <person name="Tsui H.-C.T."/>
            <person name="Winkler M.E."/>
        </authorList>
    </citation>
    <scope>NUCLEOTIDE SEQUENCE</scope>
</reference>
<protein>
    <recommendedName>
        <fullName evidence="3">Peptide deformylase</fullName>
    </recommendedName>
</protein>
<organism evidence="2">
    <name type="scientific">marine metagenome</name>
    <dbReference type="NCBI Taxonomy" id="408172"/>
    <lineage>
        <taxon>unclassified sequences</taxon>
        <taxon>metagenomes</taxon>
        <taxon>ecological metagenomes</taxon>
    </lineage>
</organism>
<evidence type="ECO:0000256" key="1">
    <source>
        <dbReference type="ARBA" id="ARBA00010759"/>
    </source>
</evidence>
<dbReference type="CDD" id="cd00487">
    <property type="entry name" value="Pep_deformylase"/>
    <property type="match status" value="1"/>
</dbReference>
<dbReference type="PRINTS" id="PR01576">
    <property type="entry name" value="PDEFORMYLASE"/>
</dbReference>
<accession>A0A381RG29</accession>
<dbReference type="EMBL" id="UINC01001850">
    <property type="protein sequence ID" value="SUZ89908.1"/>
    <property type="molecule type" value="Genomic_DNA"/>
</dbReference>
<dbReference type="InterPro" id="IPR023635">
    <property type="entry name" value="Peptide_deformylase"/>
</dbReference>
<dbReference type="PANTHER" id="PTHR10458:SF22">
    <property type="entry name" value="PEPTIDE DEFORMYLASE"/>
    <property type="match status" value="1"/>
</dbReference>
<proteinExistence type="inferred from homology"/>
<dbReference type="HAMAP" id="MF_00163">
    <property type="entry name" value="Pep_deformylase"/>
    <property type="match status" value="1"/>
</dbReference>
<evidence type="ECO:0000313" key="2">
    <source>
        <dbReference type="EMBL" id="SUZ89908.1"/>
    </source>
</evidence>
<gene>
    <name evidence="2" type="ORF">METZ01_LOCUS42762</name>
</gene>
<dbReference type="GO" id="GO:0042586">
    <property type="term" value="F:peptide deformylase activity"/>
    <property type="evidence" value="ECO:0007669"/>
    <property type="project" value="InterPro"/>
</dbReference>